<dbReference type="InterPro" id="IPR036390">
    <property type="entry name" value="WH_DNA-bd_sf"/>
</dbReference>
<dbReference type="GO" id="GO:0003677">
    <property type="term" value="F:DNA binding"/>
    <property type="evidence" value="ECO:0007669"/>
    <property type="project" value="UniProtKB-KW"/>
</dbReference>
<evidence type="ECO:0000313" key="5">
    <source>
        <dbReference type="EMBL" id="VBB06432.1"/>
    </source>
</evidence>
<dbReference type="InterPro" id="IPR023187">
    <property type="entry name" value="Tscrpt_reg_MarR-type_CS"/>
</dbReference>
<dbReference type="PROSITE" id="PS01117">
    <property type="entry name" value="HTH_MARR_1"/>
    <property type="match status" value="1"/>
</dbReference>
<dbReference type="PROSITE" id="PS50995">
    <property type="entry name" value="HTH_MARR_2"/>
    <property type="match status" value="1"/>
</dbReference>
<dbReference type="InterPro" id="IPR000835">
    <property type="entry name" value="HTH_MarR-typ"/>
</dbReference>
<reference evidence="5 6" key="1">
    <citation type="submission" date="2018-06" db="EMBL/GenBank/DDBJ databases">
        <authorList>
            <person name="Strepis N."/>
        </authorList>
    </citation>
    <scope>NUCLEOTIDE SEQUENCE [LARGE SCALE GENOMIC DNA]</scope>
    <source>
        <strain evidence="5">LUCI</strain>
    </source>
</reference>
<evidence type="ECO:0000259" key="4">
    <source>
        <dbReference type="PROSITE" id="PS50995"/>
    </source>
</evidence>
<proteinExistence type="predicted"/>
<gene>
    <name evidence="5" type="ORF">LUCI_1664</name>
</gene>
<evidence type="ECO:0000313" key="6">
    <source>
        <dbReference type="Proteomes" id="UP000277811"/>
    </source>
</evidence>
<dbReference type="RefSeq" id="WP_122627386.1">
    <property type="nucleotide sequence ID" value="NZ_UPPP01000064.1"/>
</dbReference>
<keyword evidence="3" id="KW-0804">Transcription</keyword>
<accession>A0A498R829</accession>
<protein>
    <submittedName>
        <fullName evidence="5">Transcriptional regulator marr-type conserved site</fullName>
    </submittedName>
</protein>
<dbReference type="Gene3D" id="1.10.10.10">
    <property type="entry name" value="Winged helix-like DNA-binding domain superfamily/Winged helix DNA-binding domain"/>
    <property type="match status" value="1"/>
</dbReference>
<keyword evidence="2" id="KW-0238">DNA-binding</keyword>
<keyword evidence="6" id="KW-1185">Reference proteome</keyword>
<name>A0A498R829_9FIRM</name>
<dbReference type="PANTHER" id="PTHR42756">
    <property type="entry name" value="TRANSCRIPTIONAL REGULATOR, MARR"/>
    <property type="match status" value="1"/>
</dbReference>
<evidence type="ECO:0000256" key="1">
    <source>
        <dbReference type="ARBA" id="ARBA00023015"/>
    </source>
</evidence>
<dbReference type="PRINTS" id="PR00598">
    <property type="entry name" value="HTHMARR"/>
</dbReference>
<sequence>MNDTTHIQTLRHDMRLLARKMELMTKGEASCCGITLTQCHLLTEIGWTGTASLNTLSDRLGVDKSTMSRNIEILVNSGLVSRTTDPDNRRTVTIALTDQGQQLFQQIEASMTQFYETLFHALPADKRSQVLESLELLLAAIPDGRWC</sequence>
<dbReference type="Proteomes" id="UP000277811">
    <property type="component" value="Unassembled WGS sequence"/>
</dbReference>
<organism evidence="5 6">
    <name type="scientific">Lucifera butyrica</name>
    <dbReference type="NCBI Taxonomy" id="1351585"/>
    <lineage>
        <taxon>Bacteria</taxon>
        <taxon>Bacillati</taxon>
        <taxon>Bacillota</taxon>
        <taxon>Negativicutes</taxon>
        <taxon>Veillonellales</taxon>
        <taxon>Veillonellaceae</taxon>
        <taxon>Lucifera</taxon>
    </lineage>
</organism>
<evidence type="ECO:0000256" key="3">
    <source>
        <dbReference type="ARBA" id="ARBA00023163"/>
    </source>
</evidence>
<dbReference type="OrthoDB" id="1853358at2"/>
<feature type="domain" description="HTH marR-type" evidence="4">
    <location>
        <begin position="7"/>
        <end position="139"/>
    </location>
</feature>
<dbReference type="AlphaFoldDB" id="A0A498R829"/>
<dbReference type="EMBL" id="UPPP01000064">
    <property type="protein sequence ID" value="VBB06432.1"/>
    <property type="molecule type" value="Genomic_DNA"/>
</dbReference>
<dbReference type="PANTHER" id="PTHR42756:SF1">
    <property type="entry name" value="TRANSCRIPTIONAL REPRESSOR OF EMRAB OPERON"/>
    <property type="match status" value="1"/>
</dbReference>
<keyword evidence="1" id="KW-0805">Transcription regulation</keyword>
<dbReference type="InterPro" id="IPR036388">
    <property type="entry name" value="WH-like_DNA-bd_sf"/>
</dbReference>
<dbReference type="Pfam" id="PF01047">
    <property type="entry name" value="MarR"/>
    <property type="match status" value="1"/>
</dbReference>
<dbReference type="SMART" id="SM00347">
    <property type="entry name" value="HTH_MARR"/>
    <property type="match status" value="1"/>
</dbReference>
<dbReference type="SUPFAM" id="SSF46785">
    <property type="entry name" value="Winged helix' DNA-binding domain"/>
    <property type="match status" value="1"/>
</dbReference>
<dbReference type="GO" id="GO:0003700">
    <property type="term" value="F:DNA-binding transcription factor activity"/>
    <property type="evidence" value="ECO:0007669"/>
    <property type="project" value="InterPro"/>
</dbReference>
<evidence type="ECO:0000256" key="2">
    <source>
        <dbReference type="ARBA" id="ARBA00023125"/>
    </source>
</evidence>